<feature type="domain" description="Glycosyltransferase 2-like" evidence="1">
    <location>
        <begin position="14"/>
        <end position="172"/>
    </location>
</feature>
<dbReference type="SUPFAM" id="SSF53448">
    <property type="entry name" value="Nucleotide-diphospho-sugar transferases"/>
    <property type="match status" value="1"/>
</dbReference>
<dbReference type="PANTHER" id="PTHR22916">
    <property type="entry name" value="GLYCOSYLTRANSFERASE"/>
    <property type="match status" value="1"/>
</dbReference>
<dbReference type="InterPro" id="IPR001173">
    <property type="entry name" value="Glyco_trans_2-like"/>
</dbReference>
<name>A0A1H3PYF2_9BACT</name>
<reference evidence="2 3" key="1">
    <citation type="submission" date="2016-10" db="EMBL/GenBank/DDBJ databases">
        <authorList>
            <person name="Varghese N."/>
            <person name="Submissions S."/>
        </authorList>
    </citation>
    <scope>NUCLEOTIDE SEQUENCE [LARGE SCALE GENOMIC DNA]</scope>
    <source>
        <strain evidence="2 3">DSM 17997</strain>
    </source>
</reference>
<proteinExistence type="predicted"/>
<dbReference type="InterPro" id="IPR029044">
    <property type="entry name" value="Nucleotide-diphossugar_trans"/>
</dbReference>
<evidence type="ECO:0000313" key="2">
    <source>
        <dbReference type="EMBL" id="SDZ06040.1"/>
    </source>
</evidence>
<dbReference type="Gene3D" id="3.90.550.10">
    <property type="entry name" value="Spore Coat Polysaccharide Biosynthesis Protein SpsA, Chain A"/>
    <property type="match status" value="1"/>
</dbReference>
<dbReference type="Proteomes" id="UP000199663">
    <property type="component" value="Unassembled WGS sequence"/>
</dbReference>
<evidence type="ECO:0000259" key="1">
    <source>
        <dbReference type="Pfam" id="PF00535"/>
    </source>
</evidence>
<organism evidence="2 3">
    <name type="scientific">Rhodonellum ikkaensis</name>
    <dbReference type="NCBI Taxonomy" id="336829"/>
    <lineage>
        <taxon>Bacteria</taxon>
        <taxon>Pseudomonadati</taxon>
        <taxon>Bacteroidota</taxon>
        <taxon>Cytophagia</taxon>
        <taxon>Cytophagales</taxon>
        <taxon>Cytophagaceae</taxon>
        <taxon>Rhodonellum</taxon>
    </lineage>
</organism>
<comment type="caution">
    <text evidence="2">The sequence shown here is derived from an EMBL/GenBank/DDBJ whole genome shotgun (WGS) entry which is preliminary data.</text>
</comment>
<dbReference type="EMBL" id="FNQC01000005">
    <property type="protein sequence ID" value="SDZ06040.1"/>
    <property type="molecule type" value="Genomic_DNA"/>
</dbReference>
<sequence>MKLKYPPVTCPVLSYNAESFIVETFESIYNLNYDEIELIFSDDYSTDKTVEIATEWLSQDRVKDRFVNVQILRVEKNHGVSANMNRSIKASTFDWIKIIAADDILLPDCLKDNFDFIHENPDAKVIFSQVKLYQDVFKEPNFTTLMPDIFPNNLMKPEFSARDQWEILLESDRINNTPSFFFHREVMEKVGYYDEDNRLVEDTPMWLKMTQLGIKLYYFHKPTIGYRIHSMAINNVGDSVLIQPSLLKGYEVRKKVAHPHLPIIKVWKERSVIFISRLFVRLGLNENTKRNQFFYRISTVYLNPFHYIESISRRLH</sequence>
<dbReference type="Pfam" id="PF00535">
    <property type="entry name" value="Glycos_transf_2"/>
    <property type="match status" value="1"/>
</dbReference>
<keyword evidence="3" id="KW-1185">Reference proteome</keyword>
<gene>
    <name evidence="2" type="ORF">SAMN05444412_10597</name>
</gene>
<evidence type="ECO:0000313" key="3">
    <source>
        <dbReference type="Proteomes" id="UP000199663"/>
    </source>
</evidence>
<dbReference type="RefSeq" id="WP_019599444.1">
    <property type="nucleotide sequence ID" value="NZ_FNQC01000005.1"/>
</dbReference>
<accession>A0A1H3PYF2</accession>
<protein>
    <submittedName>
        <fullName evidence="2">Alpha-1,3-rhamnosyltransferase</fullName>
    </submittedName>
</protein>
<dbReference type="PANTHER" id="PTHR22916:SF3">
    <property type="entry name" value="UDP-GLCNAC:BETAGAL BETA-1,3-N-ACETYLGLUCOSAMINYLTRANSFERASE-LIKE PROTEIN 1"/>
    <property type="match status" value="1"/>
</dbReference>